<evidence type="ECO:0000313" key="1">
    <source>
        <dbReference type="EMBL" id="ONM18890.1"/>
    </source>
</evidence>
<dbReference type="EMBL" id="CM007648">
    <property type="protein sequence ID" value="ONM18890.1"/>
    <property type="molecule type" value="Genomic_DNA"/>
</dbReference>
<protein>
    <submittedName>
        <fullName evidence="1">Uncharacterized protein</fullName>
    </submittedName>
</protein>
<name>A0A1D6EFB9_MAIZE</name>
<sequence>EADQIGGESPTLAAVGGRTGTGGRRLQHATLTGLAVRGARARQVSRRQASSSRAAWARPERVCNPPVLVPVGGRSPVSGAEVTTFLKEVSKH</sequence>
<feature type="non-terminal residue" evidence="1">
    <location>
        <position position="1"/>
    </location>
</feature>
<gene>
    <name evidence="1" type="ORF">ZEAMMB73_Zm00001d004428</name>
</gene>
<accession>A0A1D6EFB9</accession>
<reference evidence="1" key="1">
    <citation type="submission" date="2015-12" db="EMBL/GenBank/DDBJ databases">
        <title>Update maize B73 reference genome by single molecule sequencing technologies.</title>
        <authorList>
            <consortium name="Maize Genome Sequencing Project"/>
            <person name="Ware D."/>
        </authorList>
    </citation>
    <scope>NUCLEOTIDE SEQUENCE [LARGE SCALE GENOMIC DNA]</scope>
    <source>
        <tissue evidence="1">Seedling</tissue>
    </source>
</reference>
<dbReference type="AlphaFoldDB" id="A0A1D6EFB9"/>
<organism evidence="1">
    <name type="scientific">Zea mays</name>
    <name type="common">Maize</name>
    <dbReference type="NCBI Taxonomy" id="4577"/>
    <lineage>
        <taxon>Eukaryota</taxon>
        <taxon>Viridiplantae</taxon>
        <taxon>Streptophyta</taxon>
        <taxon>Embryophyta</taxon>
        <taxon>Tracheophyta</taxon>
        <taxon>Spermatophyta</taxon>
        <taxon>Magnoliopsida</taxon>
        <taxon>Liliopsida</taxon>
        <taxon>Poales</taxon>
        <taxon>Poaceae</taxon>
        <taxon>PACMAD clade</taxon>
        <taxon>Panicoideae</taxon>
        <taxon>Andropogonodae</taxon>
        <taxon>Andropogoneae</taxon>
        <taxon>Tripsacinae</taxon>
        <taxon>Zea</taxon>
    </lineage>
</organism>
<proteinExistence type="predicted"/>